<keyword evidence="4" id="KW-0488">Methylation</keyword>
<name>A0ABX1Q265_9RHOO</name>
<keyword evidence="8 11" id="KW-0472">Membrane</keyword>
<evidence type="ECO:0000256" key="9">
    <source>
        <dbReference type="ARBA" id="ARBA00025772"/>
    </source>
</evidence>
<proteinExistence type="inferred from homology"/>
<keyword evidence="5" id="KW-0997">Cell inner membrane</keyword>
<dbReference type="Proteomes" id="UP000623795">
    <property type="component" value="Unassembled WGS sequence"/>
</dbReference>
<keyword evidence="3" id="KW-1003">Cell membrane</keyword>
<evidence type="ECO:0000256" key="5">
    <source>
        <dbReference type="ARBA" id="ARBA00022519"/>
    </source>
</evidence>
<evidence type="ECO:0000259" key="12">
    <source>
        <dbReference type="Pfam" id="PF12019"/>
    </source>
</evidence>
<evidence type="ECO:0000313" key="13">
    <source>
        <dbReference type="EMBL" id="NMG45797.1"/>
    </source>
</evidence>
<evidence type="ECO:0000256" key="3">
    <source>
        <dbReference type="ARBA" id="ARBA00022475"/>
    </source>
</evidence>
<keyword evidence="14" id="KW-1185">Reference proteome</keyword>
<evidence type="ECO:0000256" key="4">
    <source>
        <dbReference type="ARBA" id="ARBA00022481"/>
    </source>
</evidence>
<dbReference type="Pfam" id="PF07963">
    <property type="entry name" value="N_methyl"/>
    <property type="match status" value="1"/>
</dbReference>
<accession>A0ABX1Q265</accession>
<comment type="similarity">
    <text evidence="9">Belongs to the GSP H family.</text>
</comment>
<evidence type="ECO:0000256" key="8">
    <source>
        <dbReference type="ARBA" id="ARBA00023136"/>
    </source>
</evidence>
<evidence type="ECO:0000256" key="1">
    <source>
        <dbReference type="ARBA" id="ARBA00004377"/>
    </source>
</evidence>
<evidence type="ECO:0000256" key="10">
    <source>
        <dbReference type="ARBA" id="ARBA00030775"/>
    </source>
</evidence>
<gene>
    <name evidence="13" type="ORF">GPA22_18940</name>
</gene>
<reference evidence="13 14" key="1">
    <citation type="submission" date="2019-12" db="EMBL/GenBank/DDBJ databases">
        <title>Comparative genomics gives insights into the taxonomy of the Azoarcus-Aromatoleum group and reveals separate origins of nif in the plant-associated Azoarcus and non-plant-associated Aromatoleum sub-groups.</title>
        <authorList>
            <person name="Lafos M."/>
            <person name="Maluk M."/>
            <person name="Batista M."/>
            <person name="Junghare M."/>
            <person name="Carmona M."/>
            <person name="Faoro H."/>
            <person name="Cruz L.M."/>
            <person name="Battistoni F."/>
            <person name="De Souza E."/>
            <person name="Pedrosa F."/>
            <person name="Chen W.-M."/>
            <person name="Poole P.S."/>
            <person name="Dixon R.A."/>
            <person name="James E.K."/>
        </authorList>
    </citation>
    <scope>NUCLEOTIDE SEQUENCE [LARGE SCALE GENOMIC DNA]</scope>
    <source>
        <strain evidence="13 14">Td21</strain>
    </source>
</reference>
<evidence type="ECO:0000256" key="7">
    <source>
        <dbReference type="ARBA" id="ARBA00022989"/>
    </source>
</evidence>
<dbReference type="Gene3D" id="3.55.40.10">
    <property type="entry name" value="minor pseudopilin epsh domain"/>
    <property type="match status" value="1"/>
</dbReference>
<dbReference type="EMBL" id="WTVN01000038">
    <property type="protein sequence ID" value="NMG45797.1"/>
    <property type="molecule type" value="Genomic_DNA"/>
</dbReference>
<dbReference type="InterPro" id="IPR045584">
    <property type="entry name" value="Pilin-like"/>
</dbReference>
<keyword evidence="7 11" id="KW-1133">Transmembrane helix</keyword>
<dbReference type="SUPFAM" id="SSF54523">
    <property type="entry name" value="Pili subunits"/>
    <property type="match status" value="1"/>
</dbReference>
<sequence length="165" mass="17115">MLGRTMIMDTTNVRERPSAQVSSAGFSLVELMIAVAVLAILAAIGYPSFQDLLASQRVRAASSALYDSMLVARSEALQRNANATFVIADLATGWSVQVGGNDVHAQSALPGLSFNPSAPAIAYGPTGRLITGANTAITVSASGTSTQRCIRLDTTGRPRLSEGAC</sequence>
<dbReference type="Pfam" id="PF12019">
    <property type="entry name" value="GspH"/>
    <property type="match status" value="1"/>
</dbReference>
<keyword evidence="6 11" id="KW-0812">Transmembrane</keyword>
<protein>
    <recommendedName>
        <fullName evidence="2">Type II secretion system protein H</fullName>
    </recommendedName>
    <alternativeName>
        <fullName evidence="10">General secretion pathway protein H</fullName>
    </alternativeName>
</protein>
<evidence type="ECO:0000256" key="2">
    <source>
        <dbReference type="ARBA" id="ARBA00021549"/>
    </source>
</evidence>
<organism evidence="13 14">
    <name type="scientific">Aromatoleum toluvorans</name>
    <dbReference type="NCBI Taxonomy" id="92002"/>
    <lineage>
        <taxon>Bacteria</taxon>
        <taxon>Pseudomonadati</taxon>
        <taxon>Pseudomonadota</taxon>
        <taxon>Betaproteobacteria</taxon>
        <taxon>Rhodocyclales</taxon>
        <taxon>Rhodocyclaceae</taxon>
        <taxon>Aromatoleum</taxon>
    </lineage>
</organism>
<comment type="caution">
    <text evidence="13">The sequence shown here is derived from an EMBL/GenBank/DDBJ whole genome shotgun (WGS) entry which is preliminary data.</text>
</comment>
<feature type="domain" description="General secretion pathway GspH" evidence="12">
    <location>
        <begin position="63"/>
        <end position="156"/>
    </location>
</feature>
<dbReference type="PROSITE" id="PS00409">
    <property type="entry name" value="PROKAR_NTER_METHYL"/>
    <property type="match status" value="1"/>
</dbReference>
<evidence type="ECO:0000256" key="11">
    <source>
        <dbReference type="SAM" id="Phobius"/>
    </source>
</evidence>
<dbReference type="InterPro" id="IPR012902">
    <property type="entry name" value="N_methyl_site"/>
</dbReference>
<evidence type="ECO:0000256" key="6">
    <source>
        <dbReference type="ARBA" id="ARBA00022692"/>
    </source>
</evidence>
<evidence type="ECO:0000313" key="14">
    <source>
        <dbReference type="Proteomes" id="UP000623795"/>
    </source>
</evidence>
<dbReference type="InterPro" id="IPR022346">
    <property type="entry name" value="T2SS_GspH"/>
</dbReference>
<dbReference type="NCBIfam" id="TIGR02532">
    <property type="entry name" value="IV_pilin_GFxxxE"/>
    <property type="match status" value="1"/>
</dbReference>
<comment type="subcellular location">
    <subcellularLocation>
        <location evidence="1">Cell inner membrane</location>
        <topology evidence="1">Single-pass membrane protein</topology>
    </subcellularLocation>
</comment>
<feature type="transmembrane region" description="Helical" evidence="11">
    <location>
        <begin position="21"/>
        <end position="46"/>
    </location>
</feature>